<comment type="caution">
    <text evidence="1">The sequence shown here is derived from an EMBL/GenBank/DDBJ whole genome shotgun (WGS) entry which is preliminary data.</text>
</comment>
<name>A0ACC0L847_RHOML</name>
<accession>A0ACC0L847</accession>
<gene>
    <name evidence="1" type="ORF">RHMOL_Rhmol13G0177300</name>
</gene>
<evidence type="ECO:0000313" key="2">
    <source>
        <dbReference type="Proteomes" id="UP001062846"/>
    </source>
</evidence>
<reference evidence="1" key="1">
    <citation type="submission" date="2022-02" db="EMBL/GenBank/DDBJ databases">
        <title>Plant Genome Project.</title>
        <authorList>
            <person name="Zhang R.-G."/>
        </authorList>
    </citation>
    <scope>NUCLEOTIDE SEQUENCE</scope>
    <source>
        <strain evidence="1">AT1</strain>
    </source>
</reference>
<sequence>MAIWRRGFPENVAFREIERTELTLTTQALRLQPFIFILFRVVLTMGMPRWFGRNNRLRTFWCCVLAVTVALEVFVREYERRLIQAFNDRW</sequence>
<keyword evidence="2" id="KW-1185">Reference proteome</keyword>
<dbReference type="EMBL" id="CM046400">
    <property type="protein sequence ID" value="KAI8524795.1"/>
    <property type="molecule type" value="Genomic_DNA"/>
</dbReference>
<dbReference type="Proteomes" id="UP001062846">
    <property type="component" value="Chromosome 13"/>
</dbReference>
<organism evidence="1 2">
    <name type="scientific">Rhododendron molle</name>
    <name type="common">Chinese azalea</name>
    <name type="synonym">Azalea mollis</name>
    <dbReference type="NCBI Taxonomy" id="49168"/>
    <lineage>
        <taxon>Eukaryota</taxon>
        <taxon>Viridiplantae</taxon>
        <taxon>Streptophyta</taxon>
        <taxon>Embryophyta</taxon>
        <taxon>Tracheophyta</taxon>
        <taxon>Spermatophyta</taxon>
        <taxon>Magnoliopsida</taxon>
        <taxon>eudicotyledons</taxon>
        <taxon>Gunneridae</taxon>
        <taxon>Pentapetalae</taxon>
        <taxon>asterids</taxon>
        <taxon>Ericales</taxon>
        <taxon>Ericaceae</taxon>
        <taxon>Ericoideae</taxon>
        <taxon>Rhodoreae</taxon>
        <taxon>Rhododendron</taxon>
    </lineage>
</organism>
<evidence type="ECO:0000313" key="1">
    <source>
        <dbReference type="EMBL" id="KAI8524795.1"/>
    </source>
</evidence>
<protein>
    <submittedName>
        <fullName evidence="1">Uncharacterized protein</fullName>
    </submittedName>
</protein>
<proteinExistence type="predicted"/>